<sequence>MSFLLSLLPQPENLPASLHELYRLIDLAKFSVSRQHGKRLEKQSKLHTFLPEVLKTCRAAFCTQPPTKPPPASTSLWVLVHQLAMLSQPSQLDPAQPPAFLKMAPFLSSYSVVDSKPYALSGTLNALHRDLLDFCSSFLDFAEFFGLGTDDLRTKCATYKATIKPSAPFDRFCQAVDNFKVKYLRHQGPAVNFFNGGLSESHRTSLGYLLRATFQAHARLAPVSRGCPPACQKSGDETGRRAHAECWPQRRDDPDWWWWYSYFSPAVSDATYTGEVILLLLLPGLPAQSAASTPESAEHAEFSTEGADYLLSVGPSFPTSSMKANVGTGGRVKAPPPPLRSLAACDEGFPRLPIGDSHEAFLLRICYLALLVQALLSWQGNEQQGLDATRKNSDEQPQESVYSETDPHVSAWLTSGASPLFRPPPFKALIAYFRGLWLFYTIAYFQNLKNAFCRF</sequence>
<name>A0A3P7NN82_DIBLA</name>
<dbReference type="Proteomes" id="UP000281553">
    <property type="component" value="Unassembled WGS sequence"/>
</dbReference>
<proteinExistence type="predicted"/>
<reference evidence="1 2" key="1">
    <citation type="submission" date="2018-11" db="EMBL/GenBank/DDBJ databases">
        <authorList>
            <consortium name="Pathogen Informatics"/>
        </authorList>
    </citation>
    <scope>NUCLEOTIDE SEQUENCE [LARGE SCALE GENOMIC DNA]</scope>
</reference>
<dbReference type="OrthoDB" id="6278451at2759"/>
<keyword evidence="2" id="KW-1185">Reference proteome</keyword>
<accession>A0A3P7NN82</accession>
<dbReference type="EMBL" id="UYRU01049876">
    <property type="protein sequence ID" value="VDN10749.1"/>
    <property type="molecule type" value="Genomic_DNA"/>
</dbReference>
<dbReference type="AlphaFoldDB" id="A0A3P7NN82"/>
<organism evidence="1 2">
    <name type="scientific">Dibothriocephalus latus</name>
    <name type="common">Fish tapeworm</name>
    <name type="synonym">Diphyllobothrium latum</name>
    <dbReference type="NCBI Taxonomy" id="60516"/>
    <lineage>
        <taxon>Eukaryota</taxon>
        <taxon>Metazoa</taxon>
        <taxon>Spiralia</taxon>
        <taxon>Lophotrochozoa</taxon>
        <taxon>Platyhelminthes</taxon>
        <taxon>Cestoda</taxon>
        <taxon>Eucestoda</taxon>
        <taxon>Diphyllobothriidea</taxon>
        <taxon>Diphyllobothriidae</taxon>
        <taxon>Dibothriocephalus</taxon>
    </lineage>
</organism>
<evidence type="ECO:0000313" key="1">
    <source>
        <dbReference type="EMBL" id="VDN10749.1"/>
    </source>
</evidence>
<protein>
    <submittedName>
        <fullName evidence="1">Uncharacterized protein</fullName>
    </submittedName>
</protein>
<evidence type="ECO:0000313" key="2">
    <source>
        <dbReference type="Proteomes" id="UP000281553"/>
    </source>
</evidence>
<gene>
    <name evidence="1" type="ORF">DILT_LOCUS6580</name>
</gene>